<dbReference type="RefSeq" id="WP_184164464.1">
    <property type="nucleotide sequence ID" value="NZ_JACHLN010000001.1"/>
</dbReference>
<organism evidence="2 3">
    <name type="scientific">Sphingomonas kyeonggiensis</name>
    <dbReference type="NCBI Taxonomy" id="1268553"/>
    <lineage>
        <taxon>Bacteria</taxon>
        <taxon>Pseudomonadati</taxon>
        <taxon>Pseudomonadota</taxon>
        <taxon>Alphaproteobacteria</taxon>
        <taxon>Sphingomonadales</taxon>
        <taxon>Sphingomonadaceae</taxon>
        <taxon>Sphingomonas</taxon>
    </lineage>
</organism>
<feature type="region of interest" description="Disordered" evidence="1">
    <location>
        <begin position="56"/>
        <end position="77"/>
    </location>
</feature>
<keyword evidence="3" id="KW-1185">Reference proteome</keyword>
<accession>A0A7W7NR06</accession>
<evidence type="ECO:0000256" key="1">
    <source>
        <dbReference type="SAM" id="MobiDB-lite"/>
    </source>
</evidence>
<comment type="caution">
    <text evidence="2">The sequence shown here is derived from an EMBL/GenBank/DDBJ whole genome shotgun (WGS) entry which is preliminary data.</text>
</comment>
<gene>
    <name evidence="2" type="ORF">HNP52_001449</name>
</gene>
<sequence>MLLVVLALIAAQDTPGTVNQPKQAADGKQSWSILNDPCTSGPPRKQNEILVCGQGADSVPRLPLPDERGPPDRPMPSNPDVTGIGALNASIAPCATRSEGCTTGINIFGMGTALIRGIGKIVDPDSCCEEPGESTNPVNLVGDAIGGVGRAFRKKPDKSGRVAIDLNNLPPPEPAGLRDLDIQLPLP</sequence>
<evidence type="ECO:0000313" key="2">
    <source>
        <dbReference type="EMBL" id="MBB4838398.1"/>
    </source>
</evidence>
<reference evidence="2 3" key="1">
    <citation type="submission" date="2020-08" db="EMBL/GenBank/DDBJ databases">
        <title>Functional genomics of gut bacteria from endangered species of beetles.</title>
        <authorList>
            <person name="Carlos-Shanley C."/>
        </authorList>
    </citation>
    <scope>NUCLEOTIDE SEQUENCE [LARGE SCALE GENOMIC DNA]</scope>
    <source>
        <strain evidence="2 3">S00224</strain>
    </source>
</reference>
<dbReference type="AlphaFoldDB" id="A0A7W7NR06"/>
<dbReference type="Proteomes" id="UP000575241">
    <property type="component" value="Unassembled WGS sequence"/>
</dbReference>
<evidence type="ECO:0000313" key="3">
    <source>
        <dbReference type="Proteomes" id="UP000575241"/>
    </source>
</evidence>
<feature type="region of interest" description="Disordered" evidence="1">
    <location>
        <begin position="168"/>
        <end position="187"/>
    </location>
</feature>
<protein>
    <submittedName>
        <fullName evidence="2">Uncharacterized protein</fullName>
    </submittedName>
</protein>
<dbReference type="EMBL" id="JACHLN010000001">
    <property type="protein sequence ID" value="MBB4838398.1"/>
    <property type="molecule type" value="Genomic_DNA"/>
</dbReference>
<proteinExistence type="predicted"/>
<name>A0A7W7NR06_9SPHN</name>